<feature type="compositionally biased region" description="Basic and acidic residues" evidence="1">
    <location>
        <begin position="494"/>
        <end position="506"/>
    </location>
</feature>
<dbReference type="OrthoDB" id="439663at2759"/>
<feature type="region of interest" description="Disordered" evidence="1">
    <location>
        <begin position="260"/>
        <end position="506"/>
    </location>
</feature>
<feature type="region of interest" description="Disordered" evidence="1">
    <location>
        <begin position="648"/>
        <end position="671"/>
    </location>
</feature>
<gene>
    <name evidence="2" type="ORF">SNAT2548_LOCUS14956</name>
</gene>
<evidence type="ECO:0000313" key="3">
    <source>
        <dbReference type="Proteomes" id="UP000604046"/>
    </source>
</evidence>
<dbReference type="InterPro" id="IPR015947">
    <property type="entry name" value="PUA-like_sf"/>
</dbReference>
<name>A0A812N6W8_9DINO</name>
<evidence type="ECO:0000313" key="2">
    <source>
        <dbReference type="EMBL" id="CAE7282168.1"/>
    </source>
</evidence>
<feature type="region of interest" description="Disordered" evidence="1">
    <location>
        <begin position="1"/>
        <end position="83"/>
    </location>
</feature>
<dbReference type="AlphaFoldDB" id="A0A812N6W8"/>
<protein>
    <submittedName>
        <fullName evidence="2">Uncharacterized protein</fullName>
    </submittedName>
</protein>
<dbReference type="Gene3D" id="2.30.130.30">
    <property type="entry name" value="Hypothetical protein"/>
    <property type="match status" value="1"/>
</dbReference>
<accession>A0A812N6W8</accession>
<keyword evidence="3" id="KW-1185">Reference proteome</keyword>
<sequence>MGHESHEAGGSFALLPQRGPQAGDAYEPQALAPPVQTYKRRRDSAPPPSLRPAIKLEASHSTSGALEEEQPHVASASAEQAPVPPSFMERHKLRTMGTMGMSGDDLRKARQVVCDKAQEIMVERFPRDKVKEIVNKEECYETFMELAGFVALGGKEGKKVAEDYVVEVDNRPQLRSERCIVRNQYGAATNSVHECECTECRCGKIRMCAAFQMVVDELKAQTAPLKQRRLNLLTVLKKYLRRQPRARELPDKLGAINLDRHRSVSDYDDGESQQTGSTNPPGKAKHAEHGQRQLSQSAASTKPAAAKVIDVGGEEVAQTRPKKRFKLDSSEDLSRAPQSLREGVAVPRAQTAESLQEGDMQVDSSRKDSATVIDCDMMDIDSPDPTPPESVPRIRRSGCRNWSPERSGASVSGERAGSPSHQRPGAFHNRTFRSDAQRPSRKVLRLDSKPTTGHPVAAKETDQQTPPPLKRPRRPTAAPRQQAVQKAVTSRRRRGEDGQVHREGRPDVALRIKKQWCDKIFDSTKVWEIRGSALHKRGRVCIAQSKSQQLVGEVTFVNCVKVGKLEDGRLVPWSDSEADRQNFIGNPDNLTKHCIQDLGIVQYPRVFAWVMENRHRYDEPVAYAHKIGCVNWVKLEWAHGQAEAKAPGAVRRSCSASTRPPPDRKELHDTPRVLLRPQAALQATPAWTLRPGHIVFDDPEDVPDEHVEQA</sequence>
<organism evidence="2 3">
    <name type="scientific">Symbiodinium natans</name>
    <dbReference type="NCBI Taxonomy" id="878477"/>
    <lineage>
        <taxon>Eukaryota</taxon>
        <taxon>Sar</taxon>
        <taxon>Alveolata</taxon>
        <taxon>Dinophyceae</taxon>
        <taxon>Suessiales</taxon>
        <taxon>Symbiodiniaceae</taxon>
        <taxon>Symbiodinium</taxon>
    </lineage>
</organism>
<proteinExistence type="predicted"/>
<comment type="caution">
    <text evidence="2">The sequence shown here is derived from an EMBL/GenBank/DDBJ whole genome shotgun (WGS) entry which is preliminary data.</text>
</comment>
<feature type="compositionally biased region" description="Basic and acidic residues" evidence="1">
    <location>
        <begin position="432"/>
        <end position="448"/>
    </location>
</feature>
<reference evidence="2" key="1">
    <citation type="submission" date="2021-02" db="EMBL/GenBank/DDBJ databases">
        <authorList>
            <person name="Dougan E. K."/>
            <person name="Rhodes N."/>
            <person name="Thang M."/>
            <person name="Chan C."/>
        </authorList>
    </citation>
    <scope>NUCLEOTIDE SEQUENCE</scope>
</reference>
<dbReference type="EMBL" id="CAJNDS010001824">
    <property type="protein sequence ID" value="CAE7282168.1"/>
    <property type="molecule type" value="Genomic_DNA"/>
</dbReference>
<dbReference type="Proteomes" id="UP000604046">
    <property type="component" value="Unassembled WGS sequence"/>
</dbReference>
<feature type="compositionally biased region" description="Basic and acidic residues" evidence="1">
    <location>
        <begin position="661"/>
        <end position="671"/>
    </location>
</feature>
<evidence type="ECO:0000256" key="1">
    <source>
        <dbReference type="SAM" id="MobiDB-lite"/>
    </source>
</evidence>
<dbReference type="SUPFAM" id="SSF88697">
    <property type="entry name" value="PUA domain-like"/>
    <property type="match status" value="1"/>
</dbReference>